<sequence>MLAIIDNLWTKTINREQAETSFKPLSLSSYEHKFVKALSALIIKLPPVSIEDVNEFELCTRFVDPFLSGLFDHYRTFLIRTYSFIYIYTQIYSFI</sequence>
<organism evidence="1">
    <name type="scientific">Rhizopus microsporus var. microsporus</name>
    <dbReference type="NCBI Taxonomy" id="86635"/>
    <lineage>
        <taxon>Eukaryota</taxon>
        <taxon>Fungi</taxon>
        <taxon>Fungi incertae sedis</taxon>
        <taxon>Mucoromycota</taxon>
        <taxon>Mucoromycotina</taxon>
        <taxon>Mucoromycetes</taxon>
        <taxon>Mucorales</taxon>
        <taxon>Mucorineae</taxon>
        <taxon>Rhizopodaceae</taxon>
        <taxon>Rhizopus</taxon>
    </lineage>
</organism>
<proteinExistence type="predicted"/>
<dbReference type="AlphaFoldDB" id="A0A1X0R0H3"/>
<dbReference type="VEuPathDB" id="FungiDB:BCV72DRAFT_331061"/>
<reference evidence="1" key="1">
    <citation type="journal article" date="2016" name="Proc. Natl. Acad. Sci. U.S.A.">
        <title>Lipid metabolic changes in an early divergent fungus govern the establishment of a mutualistic symbiosis with endobacteria.</title>
        <authorList>
            <person name="Lastovetsky O.A."/>
            <person name="Gaspar M.L."/>
            <person name="Mondo S.J."/>
            <person name="LaButti K.M."/>
            <person name="Sandor L."/>
            <person name="Grigoriev I.V."/>
            <person name="Henry S.A."/>
            <person name="Pawlowska T.E."/>
        </authorList>
    </citation>
    <scope>NUCLEOTIDE SEQUENCE [LARGE SCALE GENOMIC DNA]</scope>
    <source>
        <strain evidence="1">ATCC 52814</strain>
    </source>
</reference>
<dbReference type="EMBL" id="KV921944">
    <property type="protein sequence ID" value="ORE05481.1"/>
    <property type="molecule type" value="Genomic_DNA"/>
</dbReference>
<evidence type="ECO:0000313" key="1">
    <source>
        <dbReference type="EMBL" id="ORE05481.1"/>
    </source>
</evidence>
<dbReference type="Proteomes" id="UP000242414">
    <property type="component" value="Unassembled WGS sequence"/>
</dbReference>
<dbReference type="OrthoDB" id="2300278at2759"/>
<accession>A0A1X0R0H3</accession>
<name>A0A1X0R0H3_RHIZD</name>
<gene>
    <name evidence="1" type="ORF">BCV72DRAFT_331061</name>
</gene>
<protein>
    <submittedName>
        <fullName evidence="1">Uncharacterized protein</fullName>
    </submittedName>
</protein>